<keyword evidence="3" id="KW-0804">Transcription</keyword>
<comment type="caution">
    <text evidence="6">The sequence shown here is derived from an EMBL/GenBank/DDBJ whole genome shotgun (WGS) entry which is preliminary data.</text>
</comment>
<dbReference type="AlphaFoldDB" id="A0A327Z1M8"/>
<evidence type="ECO:0000313" key="7">
    <source>
        <dbReference type="Proteomes" id="UP000249341"/>
    </source>
</evidence>
<dbReference type="EMBL" id="QLMJ01000020">
    <property type="protein sequence ID" value="RAK28452.1"/>
    <property type="molecule type" value="Genomic_DNA"/>
</dbReference>
<evidence type="ECO:0000256" key="4">
    <source>
        <dbReference type="PROSITE-ProRule" id="PRU00335"/>
    </source>
</evidence>
<dbReference type="InterPro" id="IPR001647">
    <property type="entry name" value="HTH_TetR"/>
</dbReference>
<evidence type="ECO:0000256" key="3">
    <source>
        <dbReference type="ARBA" id="ARBA00023163"/>
    </source>
</evidence>
<feature type="DNA-binding region" description="H-T-H motif" evidence="4">
    <location>
        <begin position="35"/>
        <end position="54"/>
    </location>
</feature>
<dbReference type="PANTHER" id="PTHR30055:SF148">
    <property type="entry name" value="TETR-FAMILY TRANSCRIPTIONAL REGULATOR"/>
    <property type="match status" value="1"/>
</dbReference>
<gene>
    <name evidence="6" type="ORF">B0I29_120220</name>
</gene>
<keyword evidence="7" id="KW-1185">Reference proteome</keyword>
<evidence type="ECO:0000313" key="6">
    <source>
        <dbReference type="EMBL" id="RAK28452.1"/>
    </source>
</evidence>
<dbReference type="PRINTS" id="PR00455">
    <property type="entry name" value="HTHTETR"/>
</dbReference>
<dbReference type="Gene3D" id="1.10.10.60">
    <property type="entry name" value="Homeodomain-like"/>
    <property type="match status" value="1"/>
</dbReference>
<evidence type="ECO:0000259" key="5">
    <source>
        <dbReference type="PROSITE" id="PS50977"/>
    </source>
</evidence>
<dbReference type="GO" id="GO:0000976">
    <property type="term" value="F:transcription cis-regulatory region binding"/>
    <property type="evidence" value="ECO:0007669"/>
    <property type="project" value="TreeGrafter"/>
</dbReference>
<reference evidence="6 7" key="1">
    <citation type="submission" date="2018-06" db="EMBL/GenBank/DDBJ databases">
        <title>Genomic Encyclopedia of Type Strains, Phase III (KMG-III): the genomes of soil and plant-associated and newly described type strains.</title>
        <authorList>
            <person name="Whitman W."/>
        </authorList>
    </citation>
    <scope>NUCLEOTIDE SEQUENCE [LARGE SCALE GENOMIC DNA]</scope>
    <source>
        <strain evidence="6 7">CGMCC 4.7090</strain>
    </source>
</reference>
<keyword evidence="1" id="KW-0805">Transcription regulation</keyword>
<dbReference type="InterPro" id="IPR011075">
    <property type="entry name" value="TetR_C"/>
</dbReference>
<dbReference type="SUPFAM" id="SSF46689">
    <property type="entry name" value="Homeodomain-like"/>
    <property type="match status" value="1"/>
</dbReference>
<dbReference type="GO" id="GO:0003700">
    <property type="term" value="F:DNA-binding transcription factor activity"/>
    <property type="evidence" value="ECO:0007669"/>
    <property type="project" value="TreeGrafter"/>
</dbReference>
<evidence type="ECO:0000256" key="1">
    <source>
        <dbReference type="ARBA" id="ARBA00023015"/>
    </source>
</evidence>
<dbReference type="Gene3D" id="1.10.357.10">
    <property type="entry name" value="Tetracycline Repressor, domain 2"/>
    <property type="match status" value="1"/>
</dbReference>
<dbReference type="PROSITE" id="PS50977">
    <property type="entry name" value="HTH_TETR_2"/>
    <property type="match status" value="1"/>
</dbReference>
<dbReference type="InterPro" id="IPR036271">
    <property type="entry name" value="Tet_transcr_reg_TetR-rel_C_sf"/>
</dbReference>
<feature type="domain" description="HTH tetR-type" evidence="5">
    <location>
        <begin position="12"/>
        <end position="72"/>
    </location>
</feature>
<dbReference type="Proteomes" id="UP000249341">
    <property type="component" value="Unassembled WGS sequence"/>
</dbReference>
<keyword evidence="2 4" id="KW-0238">DNA-binding</keyword>
<sequence length="193" mass="20456">MAEAGRGRPRSEQSRRAILAATRDLIAESGYEQLTVQAIAARAGSGRQTVYRWWASKELIVAELVVNGELTLPPVPIPDTGHLQHDLTAWLDEIMLSLNDPQAGALMLALVTAASDNEADARLLYEMSTGPYHAALVDRLAQGVSAGQVGPHGDTTAIADALIGTVLFRALTPGARPAPTSVVIRTLLGRSES</sequence>
<dbReference type="Pfam" id="PF16859">
    <property type="entry name" value="TetR_C_11"/>
    <property type="match status" value="1"/>
</dbReference>
<evidence type="ECO:0000256" key="2">
    <source>
        <dbReference type="ARBA" id="ARBA00023125"/>
    </source>
</evidence>
<dbReference type="PANTHER" id="PTHR30055">
    <property type="entry name" value="HTH-TYPE TRANSCRIPTIONAL REGULATOR RUTR"/>
    <property type="match status" value="1"/>
</dbReference>
<protein>
    <submittedName>
        <fullName evidence="6">TetR family transcriptional regulator</fullName>
    </submittedName>
</protein>
<dbReference type="SUPFAM" id="SSF48498">
    <property type="entry name" value="Tetracyclin repressor-like, C-terminal domain"/>
    <property type="match status" value="1"/>
</dbReference>
<dbReference type="OrthoDB" id="9796019at2"/>
<dbReference type="InterPro" id="IPR050109">
    <property type="entry name" value="HTH-type_TetR-like_transc_reg"/>
</dbReference>
<proteinExistence type="predicted"/>
<accession>A0A327Z1M8</accession>
<dbReference type="Pfam" id="PF00440">
    <property type="entry name" value="TetR_N"/>
    <property type="match status" value="1"/>
</dbReference>
<organism evidence="6 7">
    <name type="scientific">Actinoplanes lutulentus</name>
    <dbReference type="NCBI Taxonomy" id="1287878"/>
    <lineage>
        <taxon>Bacteria</taxon>
        <taxon>Bacillati</taxon>
        <taxon>Actinomycetota</taxon>
        <taxon>Actinomycetes</taxon>
        <taxon>Micromonosporales</taxon>
        <taxon>Micromonosporaceae</taxon>
        <taxon>Actinoplanes</taxon>
    </lineage>
</organism>
<dbReference type="RefSeq" id="WP_111653509.1">
    <property type="nucleotide sequence ID" value="NZ_JACHWI010000002.1"/>
</dbReference>
<dbReference type="InterPro" id="IPR009057">
    <property type="entry name" value="Homeodomain-like_sf"/>
</dbReference>
<name>A0A327Z1M8_9ACTN</name>